<dbReference type="EMBL" id="ADLK01000019">
    <property type="protein sequence ID" value="KMW19969.1"/>
    <property type="molecule type" value="Genomic_DNA"/>
</dbReference>
<dbReference type="PATRIC" id="fig|742734.4.peg.2127"/>
<evidence type="ECO:0000313" key="1">
    <source>
        <dbReference type="EMBL" id="KMW19969.1"/>
    </source>
</evidence>
<dbReference type="AlphaFoldDB" id="A0A0J9C6C3"/>
<organism evidence="1 2">
    <name type="scientific">[Clostridium] citroniae WAL-19142</name>
    <dbReference type="NCBI Taxonomy" id="742734"/>
    <lineage>
        <taxon>Bacteria</taxon>
        <taxon>Bacillati</taxon>
        <taxon>Bacillota</taxon>
        <taxon>Clostridia</taxon>
        <taxon>Lachnospirales</taxon>
        <taxon>Lachnospiraceae</taxon>
        <taxon>Enterocloster</taxon>
    </lineage>
</organism>
<comment type="caution">
    <text evidence="1">The sequence shown here is derived from an EMBL/GenBank/DDBJ whole genome shotgun (WGS) entry which is preliminary data.</text>
</comment>
<name>A0A0J9C6C3_9FIRM</name>
<dbReference type="GeneID" id="93162082"/>
<gene>
    <name evidence="1" type="ORF">HMPREF9470_01984</name>
</gene>
<protein>
    <submittedName>
        <fullName evidence="1">Uncharacterized protein</fullName>
    </submittedName>
</protein>
<dbReference type="OrthoDB" id="9982626at2"/>
<sequence>MDNIDFKQHFIHACTHMGIKDYQHRLFTVCPVMEKNKNYSSADDMMRLLFLPRQRTCTFNEVLHLFTWKEGFYPLWINLDCTGRDIILSTSLRMRKAGVRDDGQFYPFITD</sequence>
<proteinExistence type="predicted"/>
<evidence type="ECO:0000313" key="2">
    <source>
        <dbReference type="Proteomes" id="UP000037392"/>
    </source>
</evidence>
<accession>A0A0J9C6C3</accession>
<reference evidence="1 2" key="1">
    <citation type="submission" date="2011-04" db="EMBL/GenBank/DDBJ databases">
        <title>The Genome Sequence of Clostridium citroniae WAL-19142.</title>
        <authorList>
            <consortium name="The Broad Institute Genome Sequencing Platform"/>
            <person name="Earl A."/>
            <person name="Ward D."/>
            <person name="Feldgarden M."/>
            <person name="Gevers D."/>
            <person name="Warren Y.A."/>
            <person name="Tyrrell K.L."/>
            <person name="Citron D.M."/>
            <person name="Goldstein E.J."/>
            <person name="Daigneault M."/>
            <person name="Allen-Vercoe E."/>
            <person name="Young S.K."/>
            <person name="Zeng Q."/>
            <person name="Gargeya S."/>
            <person name="Fitzgerald M."/>
            <person name="Haas B."/>
            <person name="Abouelleil A."/>
            <person name="Alvarado L."/>
            <person name="Arachchi H.M."/>
            <person name="Berlin A."/>
            <person name="Brown A."/>
            <person name="Chapman S.B."/>
            <person name="Chen Z."/>
            <person name="Dunbar C."/>
            <person name="Freedman E."/>
            <person name="Gearin G."/>
            <person name="Gellesch M."/>
            <person name="Goldberg J."/>
            <person name="Griggs A."/>
            <person name="Gujja S."/>
            <person name="Heilman E.R."/>
            <person name="Heiman D."/>
            <person name="Howarth C."/>
            <person name="Larson L."/>
            <person name="Lui A."/>
            <person name="MacDonald P.J."/>
            <person name="Mehta T."/>
            <person name="Montmayeur A."/>
            <person name="Murphy C."/>
            <person name="Neiman D."/>
            <person name="Pearson M."/>
            <person name="Priest M."/>
            <person name="Roberts A."/>
            <person name="Saif S."/>
            <person name="Shea T."/>
            <person name="Shenoy N."/>
            <person name="Sisk P."/>
            <person name="Stolte C."/>
            <person name="Sykes S."/>
            <person name="White J."/>
            <person name="Yandava C."/>
            <person name="Wortman J."/>
            <person name="Nusbaum C."/>
            <person name="Birren B."/>
        </authorList>
    </citation>
    <scope>NUCLEOTIDE SEQUENCE [LARGE SCALE GENOMIC DNA]</scope>
    <source>
        <strain evidence="1 2">WAL-19142</strain>
    </source>
</reference>
<dbReference type="RefSeq" id="WP_007860278.1">
    <property type="nucleotide sequence ID" value="NZ_KQ235877.1"/>
</dbReference>
<dbReference type="Proteomes" id="UP000037392">
    <property type="component" value="Unassembled WGS sequence"/>
</dbReference>